<comment type="caution">
    <text evidence="3">The sequence shown here is derived from an EMBL/GenBank/DDBJ whole genome shotgun (WGS) entry which is preliminary data.</text>
</comment>
<dbReference type="EMBL" id="BMJW01000001">
    <property type="protein sequence ID" value="GGG93665.1"/>
    <property type="molecule type" value="Genomic_DNA"/>
</dbReference>
<dbReference type="Proteomes" id="UP000633278">
    <property type="component" value="Unassembled WGS sequence"/>
</dbReference>
<dbReference type="PANTHER" id="PTHR45947">
    <property type="entry name" value="SULFOQUINOVOSYL TRANSFERASE SQD2"/>
    <property type="match status" value="1"/>
</dbReference>
<gene>
    <name evidence="3" type="primary">bme6</name>
    <name evidence="3" type="ORF">GCM10011416_08580</name>
</gene>
<feature type="domain" description="Glycosyl transferase family 1" evidence="1">
    <location>
        <begin position="178"/>
        <end position="314"/>
    </location>
</feature>
<dbReference type="RefSeq" id="WP_188598033.1">
    <property type="nucleotide sequence ID" value="NZ_BMJW01000001.1"/>
</dbReference>
<dbReference type="SUPFAM" id="SSF53756">
    <property type="entry name" value="UDP-Glycosyltransferase/glycogen phosphorylase"/>
    <property type="match status" value="1"/>
</dbReference>
<dbReference type="PANTHER" id="PTHR45947:SF3">
    <property type="entry name" value="SULFOQUINOVOSYL TRANSFERASE SQD2"/>
    <property type="match status" value="1"/>
</dbReference>
<dbReference type="GO" id="GO:0016757">
    <property type="term" value="F:glycosyltransferase activity"/>
    <property type="evidence" value="ECO:0007669"/>
    <property type="project" value="InterPro"/>
</dbReference>
<dbReference type="InterPro" id="IPR001296">
    <property type="entry name" value="Glyco_trans_1"/>
</dbReference>
<dbReference type="Pfam" id="PF00534">
    <property type="entry name" value="Glycos_transf_1"/>
    <property type="match status" value="1"/>
</dbReference>
<keyword evidence="4" id="KW-1185">Reference proteome</keyword>
<dbReference type="InterPro" id="IPR028098">
    <property type="entry name" value="Glyco_trans_4-like_N"/>
</dbReference>
<sequence length="363" mass="41331">MKILHIVEDFSLESGGVRTVVKALNSELISNGYDSLILSEKKEKEDDVVVVKGRDLPWKYSKNWSRTLLDIHKSKPIDCIHIHGVWMYPQFIASKFAIEHKIPFVLSPHGMYEPWLWKQGGLKKKLYFNLLAKKKFSKSAVLHAITKSEKENLQHLFADSTVQEIPNLIKTRQVGFEDKLEKKTSEKYLLFIGRLDPIKGIDVFIKAFSQLSSNEFTLKIAGAFNSYKNELESYVKECNLDKGKVEFLGFVKEKTVLIENAFIVVTPSHSEVIGMVNLEAAILKTPVISTHQTGLDPGWNSNGGMLVNPTVSEVTAALKTALSWTVLERNEYGNTLSDFVTKKYSWEHRLLDWVHLYENLKDG</sequence>
<evidence type="ECO:0000259" key="2">
    <source>
        <dbReference type="Pfam" id="PF13439"/>
    </source>
</evidence>
<reference evidence="3" key="2">
    <citation type="submission" date="2020-09" db="EMBL/GenBank/DDBJ databases">
        <authorList>
            <person name="Sun Q."/>
            <person name="Zhou Y."/>
        </authorList>
    </citation>
    <scope>NUCLEOTIDE SEQUENCE</scope>
    <source>
        <strain evidence="3">CGMCC 1.15763</strain>
    </source>
</reference>
<dbReference type="AlphaFoldDB" id="A0A917MCR4"/>
<organism evidence="3 4">
    <name type="scientific">Polaribacter pacificus</name>
    <dbReference type="NCBI Taxonomy" id="1775173"/>
    <lineage>
        <taxon>Bacteria</taxon>
        <taxon>Pseudomonadati</taxon>
        <taxon>Bacteroidota</taxon>
        <taxon>Flavobacteriia</taxon>
        <taxon>Flavobacteriales</taxon>
        <taxon>Flavobacteriaceae</taxon>
    </lineage>
</organism>
<name>A0A917MCR4_9FLAO</name>
<reference evidence="3" key="1">
    <citation type="journal article" date="2014" name="Int. J. Syst. Evol. Microbiol.">
        <title>Complete genome sequence of Corynebacterium casei LMG S-19264T (=DSM 44701T), isolated from a smear-ripened cheese.</title>
        <authorList>
            <consortium name="US DOE Joint Genome Institute (JGI-PGF)"/>
            <person name="Walter F."/>
            <person name="Albersmeier A."/>
            <person name="Kalinowski J."/>
            <person name="Ruckert C."/>
        </authorList>
    </citation>
    <scope>NUCLEOTIDE SEQUENCE</scope>
    <source>
        <strain evidence="3">CGMCC 1.15763</strain>
    </source>
</reference>
<dbReference type="InterPro" id="IPR050194">
    <property type="entry name" value="Glycosyltransferase_grp1"/>
</dbReference>
<protein>
    <submittedName>
        <fullName evidence="3">Glycosyl transferase</fullName>
    </submittedName>
</protein>
<evidence type="ECO:0000313" key="3">
    <source>
        <dbReference type="EMBL" id="GGG93665.1"/>
    </source>
</evidence>
<dbReference type="Gene3D" id="3.40.50.2000">
    <property type="entry name" value="Glycogen Phosphorylase B"/>
    <property type="match status" value="2"/>
</dbReference>
<accession>A0A917MCR4</accession>
<proteinExistence type="predicted"/>
<evidence type="ECO:0000313" key="4">
    <source>
        <dbReference type="Proteomes" id="UP000633278"/>
    </source>
</evidence>
<keyword evidence="3" id="KW-0808">Transferase</keyword>
<feature type="domain" description="Glycosyltransferase subfamily 4-like N-terminal" evidence="2">
    <location>
        <begin position="15"/>
        <end position="171"/>
    </location>
</feature>
<dbReference type="Pfam" id="PF13439">
    <property type="entry name" value="Glyco_transf_4"/>
    <property type="match status" value="1"/>
</dbReference>
<evidence type="ECO:0000259" key="1">
    <source>
        <dbReference type="Pfam" id="PF00534"/>
    </source>
</evidence>